<dbReference type="AlphaFoldDB" id="A0A0L0F5S9"/>
<gene>
    <name evidence="2" type="ORF">SARC_15459</name>
</gene>
<dbReference type="GeneID" id="25915963"/>
<evidence type="ECO:0000313" key="2">
    <source>
        <dbReference type="EMBL" id="KNC71994.1"/>
    </source>
</evidence>
<sequence length="54" mass="5961">SQQTQEQRTGQQHPHQQGRPTAERLGLVRVQVIVIGLETLGTIVPNFGVENNVT</sequence>
<reference evidence="2 3" key="1">
    <citation type="submission" date="2011-02" db="EMBL/GenBank/DDBJ databases">
        <title>The Genome Sequence of Sphaeroforma arctica JP610.</title>
        <authorList>
            <consortium name="The Broad Institute Genome Sequencing Platform"/>
            <person name="Russ C."/>
            <person name="Cuomo C."/>
            <person name="Young S.K."/>
            <person name="Zeng Q."/>
            <person name="Gargeya S."/>
            <person name="Alvarado L."/>
            <person name="Berlin A."/>
            <person name="Chapman S.B."/>
            <person name="Chen Z."/>
            <person name="Freedman E."/>
            <person name="Gellesch M."/>
            <person name="Goldberg J."/>
            <person name="Griggs A."/>
            <person name="Gujja S."/>
            <person name="Heilman E."/>
            <person name="Heiman D."/>
            <person name="Howarth C."/>
            <person name="Mehta T."/>
            <person name="Neiman D."/>
            <person name="Pearson M."/>
            <person name="Roberts A."/>
            <person name="Saif S."/>
            <person name="Shea T."/>
            <person name="Shenoy N."/>
            <person name="Sisk P."/>
            <person name="Stolte C."/>
            <person name="Sykes S."/>
            <person name="White J."/>
            <person name="Yandava C."/>
            <person name="Burger G."/>
            <person name="Gray M.W."/>
            <person name="Holland P.W.H."/>
            <person name="King N."/>
            <person name="Lang F.B.F."/>
            <person name="Roger A.J."/>
            <person name="Ruiz-Trillo I."/>
            <person name="Haas B."/>
            <person name="Nusbaum C."/>
            <person name="Birren B."/>
        </authorList>
    </citation>
    <scope>NUCLEOTIDE SEQUENCE [LARGE SCALE GENOMIC DNA]</scope>
    <source>
        <strain evidence="2 3">JP610</strain>
    </source>
</reference>
<dbReference type="EMBL" id="KQ247742">
    <property type="protein sequence ID" value="KNC71994.1"/>
    <property type="molecule type" value="Genomic_DNA"/>
</dbReference>
<proteinExistence type="predicted"/>
<organism evidence="2 3">
    <name type="scientific">Sphaeroforma arctica JP610</name>
    <dbReference type="NCBI Taxonomy" id="667725"/>
    <lineage>
        <taxon>Eukaryota</taxon>
        <taxon>Ichthyosporea</taxon>
        <taxon>Ichthyophonida</taxon>
        <taxon>Sphaeroforma</taxon>
    </lineage>
</organism>
<evidence type="ECO:0000256" key="1">
    <source>
        <dbReference type="SAM" id="MobiDB-lite"/>
    </source>
</evidence>
<dbReference type="RefSeq" id="XP_014145896.1">
    <property type="nucleotide sequence ID" value="XM_014290421.1"/>
</dbReference>
<feature type="non-terminal residue" evidence="2">
    <location>
        <position position="1"/>
    </location>
</feature>
<evidence type="ECO:0000313" key="3">
    <source>
        <dbReference type="Proteomes" id="UP000054560"/>
    </source>
</evidence>
<dbReference type="Proteomes" id="UP000054560">
    <property type="component" value="Unassembled WGS sequence"/>
</dbReference>
<protein>
    <submittedName>
        <fullName evidence="2">Uncharacterized protein</fullName>
    </submittedName>
</protein>
<feature type="region of interest" description="Disordered" evidence="1">
    <location>
        <begin position="1"/>
        <end position="23"/>
    </location>
</feature>
<accession>A0A0L0F5S9</accession>
<feature type="compositionally biased region" description="Low complexity" evidence="1">
    <location>
        <begin position="1"/>
        <end position="12"/>
    </location>
</feature>
<name>A0A0L0F5S9_9EUKA</name>
<keyword evidence="3" id="KW-1185">Reference proteome</keyword>